<reference evidence="3 4" key="1">
    <citation type="submission" date="2024-10" db="EMBL/GenBank/DDBJ databases">
        <title>Updated reference genomes for cyclostephanoid diatoms.</title>
        <authorList>
            <person name="Roberts W.R."/>
            <person name="Alverson A.J."/>
        </authorList>
    </citation>
    <scope>NUCLEOTIDE SEQUENCE [LARGE SCALE GENOMIC DNA]</scope>
    <source>
        <strain evidence="3 4">AJA232-27</strain>
    </source>
</reference>
<evidence type="ECO:0000256" key="1">
    <source>
        <dbReference type="SAM" id="SignalP"/>
    </source>
</evidence>
<proteinExistence type="predicted"/>
<comment type="caution">
    <text evidence="3">The sequence shown here is derived from an EMBL/GenBank/DDBJ whole genome shotgun (WGS) entry which is preliminary data.</text>
</comment>
<evidence type="ECO:0000313" key="3">
    <source>
        <dbReference type="EMBL" id="KAL3771213.1"/>
    </source>
</evidence>
<dbReference type="EMBL" id="JALLBG020000029">
    <property type="protein sequence ID" value="KAL3771213.1"/>
    <property type="molecule type" value="Genomic_DNA"/>
</dbReference>
<dbReference type="Proteomes" id="UP001530293">
    <property type="component" value="Unassembled WGS sequence"/>
</dbReference>
<feature type="chain" id="PRO_5044750817" description="PrcB C-terminal domain-containing protein" evidence="1">
    <location>
        <begin position="25"/>
        <end position="244"/>
    </location>
</feature>
<evidence type="ECO:0000259" key="2">
    <source>
        <dbReference type="Pfam" id="PF14343"/>
    </source>
</evidence>
<feature type="signal peptide" evidence="1">
    <location>
        <begin position="1"/>
        <end position="24"/>
    </location>
</feature>
<evidence type="ECO:0000313" key="4">
    <source>
        <dbReference type="Proteomes" id="UP001530293"/>
    </source>
</evidence>
<accession>A0ABD3N533</accession>
<feature type="domain" description="PrcB C-terminal" evidence="2">
    <location>
        <begin position="84"/>
        <end position="143"/>
    </location>
</feature>
<dbReference type="InterPro" id="IPR025748">
    <property type="entry name" value="PrcB_C_dom"/>
</dbReference>
<gene>
    <name evidence="3" type="ORF">ACHAWU_010300</name>
</gene>
<keyword evidence="4" id="KW-1185">Reference proteome</keyword>
<keyword evidence="1" id="KW-0732">Signal</keyword>
<dbReference type="Pfam" id="PF14343">
    <property type="entry name" value="PrcB_C"/>
    <property type="match status" value="1"/>
</dbReference>
<protein>
    <recommendedName>
        <fullName evidence="2">PrcB C-terminal domain-containing protein</fullName>
    </recommendedName>
</protein>
<organism evidence="3 4">
    <name type="scientific">Discostella pseudostelligera</name>
    <dbReference type="NCBI Taxonomy" id="259834"/>
    <lineage>
        <taxon>Eukaryota</taxon>
        <taxon>Sar</taxon>
        <taxon>Stramenopiles</taxon>
        <taxon>Ochrophyta</taxon>
        <taxon>Bacillariophyta</taxon>
        <taxon>Coscinodiscophyceae</taxon>
        <taxon>Thalassiosirophycidae</taxon>
        <taxon>Stephanodiscales</taxon>
        <taxon>Stephanodiscaceae</taxon>
        <taxon>Discostella</taxon>
    </lineage>
</organism>
<name>A0ABD3N533_9STRA</name>
<sequence>MTWKTISFLSLLIASFVTTSLSSASTSIPFTTIDKGQFSGIDNAVTEVYRTATEFENFWTRHRSTSPDNNGSNNTPNVDFSKEMVIAVCMGVKNTGGYDIGITSVDRGDNVNDANTVAVNFMTSSPSGMVTDVLTQPYHIIRLDVPTTTTTSDNNLEIVFVGSVDPVSQPPPPTTMKFIITVADDADKDAIRSEIEKLAAVTHVEVMSSLPFLFVDFDLNKIGRKEAKELLGKVKGVNTVEADS</sequence>
<dbReference type="AlphaFoldDB" id="A0ABD3N533"/>